<dbReference type="Gene3D" id="2.120.10.30">
    <property type="entry name" value="TolB, C-terminal domain"/>
    <property type="match status" value="1"/>
</dbReference>
<comment type="cofactor">
    <cofactor evidence="2">
        <name>Ca(2+)</name>
        <dbReference type="ChEBI" id="CHEBI:29108"/>
    </cofactor>
</comment>
<dbReference type="Proteomes" id="UP000069272">
    <property type="component" value="Chromosome 2R"/>
</dbReference>
<keyword evidence="9" id="KW-0963">Cytoplasm</keyword>
<evidence type="ECO:0000256" key="10">
    <source>
        <dbReference type="ARBA" id="ARBA00022723"/>
    </source>
</evidence>
<dbReference type="RefSeq" id="XP_035795979.1">
    <property type="nucleotide sequence ID" value="XM_035940086.1"/>
</dbReference>
<comment type="cofactor">
    <cofactor evidence="3">
        <name>Mn(2+)</name>
        <dbReference type="ChEBI" id="CHEBI:29035"/>
    </cofactor>
</comment>
<evidence type="ECO:0000313" key="17">
    <source>
        <dbReference type="EnsemblMetazoa" id="AALB009233-PA"/>
    </source>
</evidence>
<feature type="binding site" evidence="15">
    <location>
        <position position="221"/>
    </location>
    <ligand>
        <name>a divalent metal cation</name>
        <dbReference type="ChEBI" id="CHEBI:60240"/>
    </ligand>
</feature>
<evidence type="ECO:0000256" key="4">
    <source>
        <dbReference type="ARBA" id="ARBA00001946"/>
    </source>
</evidence>
<dbReference type="GO" id="GO:0019853">
    <property type="term" value="P:L-ascorbic acid biosynthetic process"/>
    <property type="evidence" value="ECO:0007669"/>
    <property type="project" value="TreeGrafter"/>
</dbReference>
<keyword evidence="10 15" id="KW-0479">Metal-binding</keyword>
<comment type="cofactor">
    <cofactor evidence="15">
        <name>Zn(2+)</name>
        <dbReference type="ChEBI" id="CHEBI:29105"/>
    </cofactor>
    <text evidence="15">Binds 1 divalent metal cation per subunit.</text>
</comment>
<evidence type="ECO:0000256" key="2">
    <source>
        <dbReference type="ARBA" id="ARBA00001913"/>
    </source>
</evidence>
<comment type="similarity">
    <text evidence="6">Belongs to the SMP-30/CGR1 family.</text>
</comment>
<feature type="binding site" evidence="15">
    <location>
        <position position="166"/>
    </location>
    <ligand>
        <name>a divalent metal cation</name>
        <dbReference type="ChEBI" id="CHEBI:60240"/>
    </ligand>
</feature>
<comment type="cofactor">
    <cofactor evidence="4">
        <name>Mg(2+)</name>
        <dbReference type="ChEBI" id="CHEBI:18420"/>
    </cofactor>
</comment>
<evidence type="ECO:0000256" key="6">
    <source>
        <dbReference type="ARBA" id="ARBA00008853"/>
    </source>
</evidence>
<dbReference type="EnsemblMetazoa" id="AALB009233-RA">
    <property type="protein sequence ID" value="AALB009233-PA"/>
    <property type="gene ID" value="AALB009233"/>
</dbReference>
<dbReference type="EC" id="3.1.1.17" evidence="7"/>
<evidence type="ECO:0000256" key="8">
    <source>
        <dbReference type="ARBA" id="ARBA00016808"/>
    </source>
</evidence>
<evidence type="ECO:0000256" key="11">
    <source>
        <dbReference type="ARBA" id="ARBA00022801"/>
    </source>
</evidence>
<dbReference type="VEuPathDB" id="VectorBase:AALB009233"/>
<sequence>MPNDATYYQVEQLPAPRSRLGEGPVWDIESKSLYYVDISTPAVLRYDYAAKRTFSANLEGASSISFIALVAGQPDHFVVGDDNRVSLISWNGRSETANRVRTLADLGESQRHVRFNDGKVDPTGRLYAGTMQLESLGDLFAQKEGQLFRYDNGTMVVQKQNISISNGLTWDEPHNPRRMYYIDSAALDVKAFDVADNGDLTNETVFYDLRTNGSHPGYVGDGMTSDADGNLYVATWGGSKVMKIDKGSQKVVLEIKLPTEQITSVAFGGPQLDELFVTTSLNGDKPAPAGALFRVTGLGVKGKPMHKMILENQLQ</sequence>
<evidence type="ECO:0000313" key="18">
    <source>
        <dbReference type="Proteomes" id="UP000069272"/>
    </source>
</evidence>
<dbReference type="VEuPathDB" id="VectorBase:AALB20_027103"/>
<reference evidence="17" key="2">
    <citation type="submission" date="2022-08" db="UniProtKB">
        <authorList>
            <consortium name="EnsemblMetazoa"/>
        </authorList>
    </citation>
    <scope>IDENTIFICATION</scope>
    <source>
        <strain evidence="17">STECLA/ALBI9_A</strain>
    </source>
</reference>
<feature type="domain" description="SMP-30/Gluconolactonase/LRE-like region" evidence="16">
    <location>
        <begin position="20"/>
        <end position="280"/>
    </location>
</feature>
<evidence type="ECO:0000256" key="1">
    <source>
        <dbReference type="ARBA" id="ARBA00001589"/>
    </source>
</evidence>
<protein>
    <recommendedName>
        <fullName evidence="8">Regucalcin</fullName>
        <ecNumber evidence="7">3.1.1.17</ecNumber>
    </recommendedName>
    <alternativeName>
        <fullName evidence="13">Gluconolactonase</fullName>
    </alternativeName>
</protein>
<evidence type="ECO:0000256" key="3">
    <source>
        <dbReference type="ARBA" id="ARBA00001936"/>
    </source>
</evidence>
<keyword evidence="11" id="KW-0378">Hydrolase</keyword>
<keyword evidence="12" id="KW-0106">Calcium</keyword>
<organism evidence="17 18">
    <name type="scientific">Anopheles albimanus</name>
    <name type="common">New world malaria mosquito</name>
    <dbReference type="NCBI Taxonomy" id="7167"/>
    <lineage>
        <taxon>Eukaryota</taxon>
        <taxon>Metazoa</taxon>
        <taxon>Ecdysozoa</taxon>
        <taxon>Arthropoda</taxon>
        <taxon>Hexapoda</taxon>
        <taxon>Insecta</taxon>
        <taxon>Pterygota</taxon>
        <taxon>Neoptera</taxon>
        <taxon>Endopterygota</taxon>
        <taxon>Diptera</taxon>
        <taxon>Nematocera</taxon>
        <taxon>Culicoidea</taxon>
        <taxon>Culicidae</taxon>
        <taxon>Anophelinae</taxon>
        <taxon>Anopheles</taxon>
    </lineage>
</organism>
<dbReference type="PANTHER" id="PTHR10907:SF66">
    <property type="entry name" value="MIP34848P1-RELATED"/>
    <property type="match status" value="1"/>
</dbReference>
<evidence type="ECO:0000256" key="5">
    <source>
        <dbReference type="ARBA" id="ARBA00004496"/>
    </source>
</evidence>
<evidence type="ECO:0000256" key="12">
    <source>
        <dbReference type="ARBA" id="ARBA00022837"/>
    </source>
</evidence>
<dbReference type="STRING" id="7167.A0A182FRQ7"/>
<evidence type="ECO:0000259" key="16">
    <source>
        <dbReference type="Pfam" id="PF08450"/>
    </source>
</evidence>
<evidence type="ECO:0000256" key="14">
    <source>
        <dbReference type="PIRSR" id="PIRSR605511-1"/>
    </source>
</evidence>
<comment type="subcellular location">
    <subcellularLocation>
        <location evidence="5">Cytoplasm</location>
    </subcellularLocation>
</comment>
<dbReference type="GeneID" id="118468843"/>
<dbReference type="Pfam" id="PF08450">
    <property type="entry name" value="SGL"/>
    <property type="match status" value="1"/>
</dbReference>
<dbReference type="InterPro" id="IPR005511">
    <property type="entry name" value="SMP-30"/>
</dbReference>
<dbReference type="GO" id="GO:0005737">
    <property type="term" value="C:cytoplasm"/>
    <property type="evidence" value="ECO:0007669"/>
    <property type="project" value="UniProtKB-SubCell"/>
</dbReference>
<proteinExistence type="inferred from homology"/>
<evidence type="ECO:0000256" key="9">
    <source>
        <dbReference type="ARBA" id="ARBA00022490"/>
    </source>
</evidence>
<dbReference type="AlphaFoldDB" id="A0A182FRQ7"/>
<keyword evidence="15" id="KW-0862">Zinc</keyword>
<dbReference type="FunFam" id="2.120.10.30:FF:000027">
    <property type="entry name" value="Regucalcin homologue"/>
    <property type="match status" value="1"/>
</dbReference>
<feature type="binding site" evidence="15">
    <location>
        <position position="134"/>
    </location>
    <ligand>
        <name>substrate</name>
    </ligand>
</feature>
<evidence type="ECO:0000256" key="13">
    <source>
        <dbReference type="ARBA" id="ARBA00032464"/>
    </source>
</evidence>
<evidence type="ECO:0000256" key="7">
    <source>
        <dbReference type="ARBA" id="ARBA00013227"/>
    </source>
</evidence>
<dbReference type="RefSeq" id="XP_035795980.1">
    <property type="nucleotide sequence ID" value="XM_035940087.1"/>
</dbReference>
<dbReference type="GO" id="GO:0004341">
    <property type="term" value="F:gluconolactonase activity"/>
    <property type="evidence" value="ECO:0007669"/>
    <property type="project" value="UniProtKB-EC"/>
</dbReference>
<feature type="binding site" evidence="15">
    <location>
        <position position="22"/>
    </location>
    <ligand>
        <name>a divalent metal cation</name>
        <dbReference type="ChEBI" id="CHEBI:60240"/>
    </ligand>
</feature>
<comment type="catalytic activity">
    <reaction evidence="1">
        <text>D-glucono-1,5-lactone + H2O = D-gluconate + H(+)</text>
        <dbReference type="Rhea" id="RHEA:10440"/>
        <dbReference type="ChEBI" id="CHEBI:15377"/>
        <dbReference type="ChEBI" id="CHEBI:15378"/>
        <dbReference type="ChEBI" id="CHEBI:16217"/>
        <dbReference type="ChEBI" id="CHEBI:18391"/>
        <dbReference type="EC" id="3.1.1.17"/>
    </reaction>
</comment>
<name>A0A182FRQ7_ANOAL</name>
<dbReference type="PRINTS" id="PR01790">
    <property type="entry name" value="SMP30FAMILY"/>
</dbReference>
<evidence type="ECO:0000256" key="15">
    <source>
        <dbReference type="PIRSR" id="PIRSR605511-2"/>
    </source>
</evidence>
<feature type="binding site" evidence="15">
    <location>
        <position position="114"/>
    </location>
    <ligand>
        <name>substrate</name>
    </ligand>
</feature>
<dbReference type="InterPro" id="IPR013658">
    <property type="entry name" value="SGL"/>
</dbReference>
<dbReference type="SUPFAM" id="SSF63829">
    <property type="entry name" value="Calcium-dependent phosphotriesterase"/>
    <property type="match status" value="1"/>
</dbReference>
<keyword evidence="18" id="KW-1185">Reference proteome</keyword>
<feature type="active site" description="Proton donor/acceptor" evidence="14">
    <location>
        <position position="221"/>
    </location>
</feature>
<reference evidence="17 18" key="1">
    <citation type="journal article" date="2017" name="G3 (Bethesda)">
        <title>The Physical Genome Mapping of Anopheles albimanus Corrected Scaffold Misassemblies and Identified Interarm Rearrangements in Genus Anopheles.</title>
        <authorList>
            <person name="Artemov G.N."/>
            <person name="Peery A.N."/>
            <person name="Jiang X."/>
            <person name="Tu Z."/>
            <person name="Stegniy V.N."/>
            <person name="Sharakhova M.V."/>
            <person name="Sharakhov I.V."/>
        </authorList>
    </citation>
    <scope>NUCLEOTIDE SEQUENCE [LARGE SCALE GENOMIC DNA]</scope>
    <source>
        <strain evidence="17 18">ALBI9_A</strain>
    </source>
</reference>
<dbReference type="InterPro" id="IPR011042">
    <property type="entry name" value="6-blade_b-propeller_TolB-like"/>
</dbReference>
<feature type="binding site" evidence="15">
    <location>
        <position position="116"/>
    </location>
    <ligand>
        <name>substrate</name>
    </ligand>
</feature>
<dbReference type="PANTHER" id="PTHR10907">
    <property type="entry name" value="REGUCALCIN"/>
    <property type="match status" value="1"/>
</dbReference>
<accession>A0A182FRQ7</accession>
<dbReference type="GO" id="GO:0005509">
    <property type="term" value="F:calcium ion binding"/>
    <property type="evidence" value="ECO:0007669"/>
    <property type="project" value="TreeGrafter"/>
</dbReference>